<sequence>MTSSELAAGEAPRRDVVKAPPPGDGRSLPREAPPRPATAGKEAPPVIVKRPPPASAALALVCWVLSLMAGAAAAVYLFVIRVPQLDEITAYVAGIAPDRAEATHETTAEILFWCLFGGLVAVVLAQIVFVVSFTNRRPGARWYLFGSTVLLAVLYFLGREMVTRGDRGEPVELLLVAQMALLALGLLLSVLPGALKWTARGHDVRRGAGAGAGAEI</sequence>
<evidence type="ECO:0000313" key="3">
    <source>
        <dbReference type="EMBL" id="KJL40951.1"/>
    </source>
</evidence>
<dbReference type="STRING" id="92835.RS81_01495"/>
<dbReference type="EMBL" id="JYIZ01000045">
    <property type="protein sequence ID" value="KJL40951.1"/>
    <property type="molecule type" value="Genomic_DNA"/>
</dbReference>
<reference evidence="3 4" key="1">
    <citation type="submission" date="2015-02" db="EMBL/GenBank/DDBJ databases">
        <title>Draft genome sequences of ten Microbacterium spp. with emphasis on heavy metal contaminated environments.</title>
        <authorList>
            <person name="Corretto E."/>
        </authorList>
    </citation>
    <scope>NUCLEOTIDE SEQUENCE [LARGE SCALE GENOMIC DNA]</scope>
    <source>
        <strain evidence="3 4">DSM 12510</strain>
    </source>
</reference>
<keyword evidence="2" id="KW-0812">Transmembrane</keyword>
<comment type="caution">
    <text evidence="3">The sequence shown here is derived from an EMBL/GenBank/DDBJ whole genome shotgun (WGS) entry which is preliminary data.</text>
</comment>
<organism evidence="3 4">
    <name type="scientific">Microbacterium terrae</name>
    <dbReference type="NCBI Taxonomy" id="69369"/>
    <lineage>
        <taxon>Bacteria</taxon>
        <taxon>Bacillati</taxon>
        <taxon>Actinomycetota</taxon>
        <taxon>Actinomycetes</taxon>
        <taxon>Micrococcales</taxon>
        <taxon>Microbacteriaceae</taxon>
        <taxon>Microbacterium</taxon>
    </lineage>
</organism>
<name>A0A0M2H8K9_9MICO</name>
<feature type="transmembrane region" description="Helical" evidence="2">
    <location>
        <begin position="57"/>
        <end position="79"/>
    </location>
</feature>
<keyword evidence="2" id="KW-0472">Membrane</keyword>
<dbReference type="OrthoDB" id="5065014at2"/>
<feature type="transmembrane region" description="Helical" evidence="2">
    <location>
        <begin position="110"/>
        <end position="133"/>
    </location>
</feature>
<dbReference type="AlphaFoldDB" id="A0A0M2H8K9"/>
<evidence type="ECO:0000256" key="1">
    <source>
        <dbReference type="SAM" id="MobiDB-lite"/>
    </source>
</evidence>
<evidence type="ECO:0000313" key="4">
    <source>
        <dbReference type="Proteomes" id="UP000033956"/>
    </source>
</evidence>
<accession>A0A0M2H8K9</accession>
<dbReference type="RefSeq" id="WP_045275441.1">
    <property type="nucleotide sequence ID" value="NZ_BAAAUP010000008.1"/>
</dbReference>
<keyword evidence="4" id="KW-1185">Reference proteome</keyword>
<feature type="transmembrane region" description="Helical" evidence="2">
    <location>
        <begin position="173"/>
        <end position="195"/>
    </location>
</feature>
<evidence type="ECO:0000256" key="2">
    <source>
        <dbReference type="SAM" id="Phobius"/>
    </source>
</evidence>
<keyword evidence="2" id="KW-1133">Transmembrane helix</keyword>
<feature type="transmembrane region" description="Helical" evidence="2">
    <location>
        <begin position="140"/>
        <end position="158"/>
    </location>
</feature>
<dbReference type="Proteomes" id="UP000033956">
    <property type="component" value="Unassembled WGS sequence"/>
</dbReference>
<protein>
    <submittedName>
        <fullName evidence="3">Uncharacterized protein</fullName>
    </submittedName>
</protein>
<feature type="region of interest" description="Disordered" evidence="1">
    <location>
        <begin position="1"/>
        <end position="46"/>
    </location>
</feature>
<gene>
    <name evidence="3" type="ORF">RS81_01495</name>
</gene>
<proteinExistence type="predicted"/>